<keyword evidence="3" id="KW-1185">Reference proteome</keyword>
<accession>A0A8J5RNN5</accession>
<reference evidence="2" key="2">
    <citation type="submission" date="2021-02" db="EMBL/GenBank/DDBJ databases">
        <authorList>
            <person name="Kimball J.A."/>
            <person name="Haas M.W."/>
            <person name="Macchietto M."/>
            <person name="Kono T."/>
            <person name="Duquette J."/>
            <person name="Shao M."/>
        </authorList>
    </citation>
    <scope>NUCLEOTIDE SEQUENCE</scope>
    <source>
        <tissue evidence="2">Fresh leaf tissue</tissue>
    </source>
</reference>
<feature type="region of interest" description="Disordered" evidence="1">
    <location>
        <begin position="1"/>
        <end position="24"/>
    </location>
</feature>
<name>A0A8J5RNN5_ZIZPA</name>
<organism evidence="2 3">
    <name type="scientific">Zizania palustris</name>
    <name type="common">Northern wild rice</name>
    <dbReference type="NCBI Taxonomy" id="103762"/>
    <lineage>
        <taxon>Eukaryota</taxon>
        <taxon>Viridiplantae</taxon>
        <taxon>Streptophyta</taxon>
        <taxon>Embryophyta</taxon>
        <taxon>Tracheophyta</taxon>
        <taxon>Spermatophyta</taxon>
        <taxon>Magnoliopsida</taxon>
        <taxon>Liliopsida</taxon>
        <taxon>Poales</taxon>
        <taxon>Poaceae</taxon>
        <taxon>BOP clade</taxon>
        <taxon>Oryzoideae</taxon>
        <taxon>Oryzeae</taxon>
        <taxon>Zizaniinae</taxon>
        <taxon>Zizania</taxon>
    </lineage>
</organism>
<sequence>MKRSSRHHTRGEEPEQNGDKVSSSLAAKIGYSGKNNPSEYILKTLILRDLVLPAPLPATFFHYEGRIHQKIKQMLRHYQKARVLKQKERQIIKLSLRCRFHPNKQCNFPIIPPKPCSITITRF</sequence>
<evidence type="ECO:0000256" key="1">
    <source>
        <dbReference type="SAM" id="MobiDB-lite"/>
    </source>
</evidence>
<gene>
    <name evidence="2" type="ORF">GUJ93_ZPchr0003g17092</name>
</gene>
<dbReference type="EMBL" id="JAAALK010000286">
    <property type="protein sequence ID" value="KAG8061955.1"/>
    <property type="molecule type" value="Genomic_DNA"/>
</dbReference>
<evidence type="ECO:0000313" key="3">
    <source>
        <dbReference type="Proteomes" id="UP000729402"/>
    </source>
</evidence>
<reference evidence="2" key="1">
    <citation type="journal article" date="2021" name="bioRxiv">
        <title>Whole Genome Assembly and Annotation of Northern Wild Rice, Zizania palustris L., Supports a Whole Genome Duplication in the Zizania Genus.</title>
        <authorList>
            <person name="Haas M."/>
            <person name="Kono T."/>
            <person name="Macchietto M."/>
            <person name="Millas R."/>
            <person name="McGilp L."/>
            <person name="Shao M."/>
            <person name="Duquette J."/>
            <person name="Hirsch C.N."/>
            <person name="Kimball J."/>
        </authorList>
    </citation>
    <scope>NUCLEOTIDE SEQUENCE</scope>
    <source>
        <tissue evidence="2">Fresh leaf tissue</tissue>
    </source>
</reference>
<dbReference type="Proteomes" id="UP000729402">
    <property type="component" value="Unassembled WGS sequence"/>
</dbReference>
<protein>
    <submittedName>
        <fullName evidence="2">Uncharacterized protein</fullName>
    </submittedName>
</protein>
<proteinExistence type="predicted"/>
<comment type="caution">
    <text evidence="2">The sequence shown here is derived from an EMBL/GenBank/DDBJ whole genome shotgun (WGS) entry which is preliminary data.</text>
</comment>
<evidence type="ECO:0000313" key="2">
    <source>
        <dbReference type="EMBL" id="KAG8061955.1"/>
    </source>
</evidence>
<dbReference type="AlphaFoldDB" id="A0A8J5RNN5"/>